<reference evidence="2 3" key="1">
    <citation type="submission" date="2017-09" db="EMBL/GenBank/DDBJ databases">
        <title>Bacterial strain isolated from the female urinary microbiota.</title>
        <authorList>
            <person name="Thomas-White K."/>
            <person name="Kumar N."/>
            <person name="Forster S."/>
            <person name="Putonti C."/>
            <person name="Lawley T."/>
            <person name="Wolfe A.J."/>
        </authorList>
    </citation>
    <scope>NUCLEOTIDE SEQUENCE [LARGE SCALE GENOMIC DNA]</scope>
    <source>
        <strain evidence="2 3">UMB0834</strain>
    </source>
</reference>
<protein>
    <submittedName>
        <fullName evidence="2">Uncharacterized protein</fullName>
    </submittedName>
</protein>
<dbReference type="KEGG" id="spet:CEP67_11310"/>
<dbReference type="AlphaFoldDB" id="A0A1Z3U3J2"/>
<keyword evidence="4" id="KW-1185">Reference proteome</keyword>
<reference evidence="1" key="3">
    <citation type="submission" date="2022-08" db="EMBL/GenBank/DDBJ databases">
        <authorList>
            <person name="Magnan C."/>
        </authorList>
    </citation>
    <scope>NUCLEOTIDE SEQUENCE</scope>
    <source>
        <strain evidence="1">NSP012P</strain>
    </source>
</reference>
<dbReference type="Proteomes" id="UP001072952">
    <property type="component" value="Unassembled WGS sequence"/>
</dbReference>
<evidence type="ECO:0000313" key="3">
    <source>
        <dbReference type="Proteomes" id="UP000235748"/>
    </source>
</evidence>
<dbReference type="EMBL" id="JANSLD010000031">
    <property type="protein sequence ID" value="MCY1583665.1"/>
    <property type="molecule type" value="Genomic_DNA"/>
</dbReference>
<organism evidence="2 3">
    <name type="scientific">Staphylococcus pettenkoferi</name>
    <dbReference type="NCBI Taxonomy" id="170573"/>
    <lineage>
        <taxon>Bacteria</taxon>
        <taxon>Bacillati</taxon>
        <taxon>Bacillota</taxon>
        <taxon>Bacilli</taxon>
        <taxon>Bacillales</taxon>
        <taxon>Staphylococcaceae</taxon>
        <taxon>Staphylococcus</taxon>
    </lineage>
</organism>
<evidence type="ECO:0000313" key="4">
    <source>
        <dbReference type="Proteomes" id="UP001072952"/>
    </source>
</evidence>
<name>A0A1Z3U3J2_9STAP</name>
<reference evidence="1" key="2">
    <citation type="journal article" date="2022" name="Int. J. Mol. Sci.">
        <title>Phenotypic and Genotypic Virulence Characterisation of Staphylococcus pettenkoferi Strains Isolated from Human Bloodstream and Diabetic Foot Infections.</title>
        <authorList>
            <person name="Magnan C."/>
            <person name="Ahmad-Mansour N."/>
            <person name="Pouget C."/>
            <person name="Morsli M."/>
            <person name="Huc-Brandt S."/>
            <person name="Pantel A."/>
            <person name="Dunyach-Remy C."/>
            <person name="Sotto A."/>
            <person name="Molle V."/>
            <person name="Lavigne J.-P."/>
        </authorList>
    </citation>
    <scope>NUCLEOTIDE SEQUENCE</scope>
    <source>
        <strain evidence="1">NSP012P</strain>
    </source>
</reference>
<dbReference type="GeneID" id="98297090"/>
<sequence length="76" mass="9270">MREEKCCYVNPEKVSLDWECLVVSRRDMILDGLPIELINAWMNRHLLEPFSIRNNEINFKTQDIRHALEVQNWYYE</sequence>
<comment type="caution">
    <text evidence="2">The sequence shown here is derived from an EMBL/GenBank/DDBJ whole genome shotgun (WGS) entry which is preliminary data.</text>
</comment>
<dbReference type="EMBL" id="PNGG01000001">
    <property type="protein sequence ID" value="PMC20439.1"/>
    <property type="molecule type" value="Genomic_DNA"/>
</dbReference>
<dbReference type="Proteomes" id="UP000235748">
    <property type="component" value="Unassembled WGS sequence"/>
</dbReference>
<evidence type="ECO:0000313" key="2">
    <source>
        <dbReference type="EMBL" id="PMC20439.1"/>
    </source>
</evidence>
<evidence type="ECO:0000313" key="1">
    <source>
        <dbReference type="EMBL" id="MCY1583665.1"/>
    </source>
</evidence>
<accession>A0A1Z3U3J2</accession>
<gene>
    <name evidence="2" type="ORF">CJ235_01850</name>
    <name evidence="1" type="ORF">NW133_08995</name>
</gene>
<dbReference type="RefSeq" id="WP_049406523.1">
    <property type="nucleotide sequence ID" value="NZ_CP022096.2"/>
</dbReference>
<proteinExistence type="predicted"/>